<dbReference type="Proteomes" id="UP000886520">
    <property type="component" value="Chromosome 15"/>
</dbReference>
<gene>
    <name evidence="2" type="ORF">GOP47_0015615</name>
</gene>
<feature type="chain" id="PRO_5039137908" description="Secreted protein" evidence="1">
    <location>
        <begin position="24"/>
        <end position="141"/>
    </location>
</feature>
<evidence type="ECO:0000313" key="2">
    <source>
        <dbReference type="EMBL" id="KAI5069314.1"/>
    </source>
</evidence>
<comment type="caution">
    <text evidence="2">The sequence shown here is derived from an EMBL/GenBank/DDBJ whole genome shotgun (WGS) entry which is preliminary data.</text>
</comment>
<evidence type="ECO:0000256" key="1">
    <source>
        <dbReference type="SAM" id="SignalP"/>
    </source>
</evidence>
<accession>A0A9D4UKN8</accession>
<keyword evidence="3" id="KW-1185">Reference proteome</keyword>
<protein>
    <recommendedName>
        <fullName evidence="4">Secreted protein</fullName>
    </recommendedName>
</protein>
<evidence type="ECO:0008006" key="4">
    <source>
        <dbReference type="Google" id="ProtNLM"/>
    </source>
</evidence>
<dbReference type="AlphaFoldDB" id="A0A9D4UKN8"/>
<reference evidence="2" key="1">
    <citation type="submission" date="2021-01" db="EMBL/GenBank/DDBJ databases">
        <title>Adiantum capillus-veneris genome.</title>
        <authorList>
            <person name="Fang Y."/>
            <person name="Liao Q."/>
        </authorList>
    </citation>
    <scope>NUCLEOTIDE SEQUENCE</scope>
    <source>
        <strain evidence="2">H3</strain>
        <tissue evidence="2">Leaf</tissue>
    </source>
</reference>
<dbReference type="EMBL" id="JABFUD020000015">
    <property type="protein sequence ID" value="KAI5069314.1"/>
    <property type="molecule type" value="Genomic_DNA"/>
</dbReference>
<evidence type="ECO:0000313" key="3">
    <source>
        <dbReference type="Proteomes" id="UP000886520"/>
    </source>
</evidence>
<keyword evidence="1" id="KW-0732">Signal</keyword>
<feature type="signal peptide" evidence="1">
    <location>
        <begin position="1"/>
        <end position="23"/>
    </location>
</feature>
<organism evidence="2 3">
    <name type="scientific">Adiantum capillus-veneris</name>
    <name type="common">Maidenhair fern</name>
    <dbReference type="NCBI Taxonomy" id="13818"/>
    <lineage>
        <taxon>Eukaryota</taxon>
        <taxon>Viridiplantae</taxon>
        <taxon>Streptophyta</taxon>
        <taxon>Embryophyta</taxon>
        <taxon>Tracheophyta</taxon>
        <taxon>Polypodiopsida</taxon>
        <taxon>Polypodiidae</taxon>
        <taxon>Polypodiales</taxon>
        <taxon>Pteridineae</taxon>
        <taxon>Pteridaceae</taxon>
        <taxon>Vittarioideae</taxon>
        <taxon>Adiantum</taxon>
    </lineage>
</organism>
<sequence length="141" mass="15758">MVVVVVVCHIWLVISYHLNGCRSLTMSIADLHKICYWKCGGNRCIEASLVANTLQRNWLKHGFMLGVCADSRTSKFGHAALALNSALCAAPCVELEVTLQGTSSVDSCDSMMLWRRVLNDRRCFVPKLRLQGPLGRMQFDK</sequence>
<proteinExistence type="predicted"/>
<name>A0A9D4UKN8_ADICA</name>